<gene>
    <name evidence="2" type="ORF">BEMITA_LOCUS3005</name>
</gene>
<feature type="compositionally biased region" description="Basic and acidic residues" evidence="1">
    <location>
        <begin position="56"/>
        <end position="69"/>
    </location>
</feature>
<feature type="compositionally biased region" description="Basic and acidic residues" evidence="1">
    <location>
        <begin position="1"/>
        <end position="20"/>
    </location>
</feature>
<dbReference type="PANTHER" id="PTHR46113:SF1">
    <property type="entry name" value="PEPTIDASE M17 LEUCYL AMINOPEPTIDASE N-TERMINAL DOMAIN-CONTAINING PROTEIN"/>
    <property type="match status" value="1"/>
</dbReference>
<sequence length="535" mass="60761">MPNVEDRKFLEAQRRPDREGVIMPATDKNLVKLEKLAEEKKSRSEERIQRQKKFKASYETRHEIEDRSPLRTSSSDEEQAEKDSDGKSRRGTRNVIVPELALTYDALGVSCRDTVLLVASTAQSLGVDVGELNINKSTVHRKRAKNRSYVAQNIRQTFQADNVLTLHWDGKIVPDLIGKNRVDRIAVVVTGKTTDKLLGILKIEHGAGLATANVVFEAVESWNLGPNIKALSFDTTSVNSGDELDNIITFATEQLKSFQPRDDFREMLVLIIIFVGGVPPKGIKFMAPGAFNKTRWMSVAIYSLKIWMFQDQFKLTPFEKKGLLRVNYFILKVYAKCWYRAPSAIGAPLNDLELIEDLISFKKIDKNSATVALRKLSNHLWYVSETLVPLSLFDDRVPLEEKKKCVFNLKNSEGLPDPPARLAMFAEECPPLPELFTTNGMKFFEILGISANFLEDDVQNWRNNSEYLSARETVKALRVVNDHAERAVQLLQTYNRKITTKEDDFQDLLQVSSNFKRKIARSKKPKQDSFESLAG</sequence>
<accession>A0A9P0A3L8</accession>
<evidence type="ECO:0000313" key="3">
    <source>
        <dbReference type="Proteomes" id="UP001152759"/>
    </source>
</evidence>
<protein>
    <submittedName>
        <fullName evidence="2">Uncharacterized protein</fullName>
    </submittedName>
</protein>
<keyword evidence="3" id="KW-1185">Reference proteome</keyword>
<proteinExistence type="predicted"/>
<evidence type="ECO:0000313" key="2">
    <source>
        <dbReference type="EMBL" id="CAH0383567.1"/>
    </source>
</evidence>
<evidence type="ECO:0000256" key="1">
    <source>
        <dbReference type="SAM" id="MobiDB-lite"/>
    </source>
</evidence>
<dbReference type="PANTHER" id="PTHR46113">
    <property type="entry name" value="SNAC DOMAIN-CONTAINING PROTEIN"/>
    <property type="match status" value="1"/>
</dbReference>
<feature type="region of interest" description="Disordered" evidence="1">
    <location>
        <begin position="1"/>
        <end position="91"/>
    </location>
</feature>
<feature type="compositionally biased region" description="Basic and acidic residues" evidence="1">
    <location>
        <begin position="29"/>
        <end position="49"/>
    </location>
</feature>
<reference evidence="2" key="1">
    <citation type="submission" date="2021-12" db="EMBL/GenBank/DDBJ databases">
        <authorList>
            <person name="King R."/>
        </authorList>
    </citation>
    <scope>NUCLEOTIDE SEQUENCE</scope>
</reference>
<dbReference type="Proteomes" id="UP001152759">
    <property type="component" value="Chromosome 10"/>
</dbReference>
<name>A0A9P0A3L8_BEMTA</name>
<dbReference type="EMBL" id="OU963871">
    <property type="protein sequence ID" value="CAH0383567.1"/>
    <property type="molecule type" value="Genomic_DNA"/>
</dbReference>
<dbReference type="AlphaFoldDB" id="A0A9P0A3L8"/>
<organism evidence="2 3">
    <name type="scientific">Bemisia tabaci</name>
    <name type="common">Sweetpotato whitefly</name>
    <name type="synonym">Aleurodes tabaci</name>
    <dbReference type="NCBI Taxonomy" id="7038"/>
    <lineage>
        <taxon>Eukaryota</taxon>
        <taxon>Metazoa</taxon>
        <taxon>Ecdysozoa</taxon>
        <taxon>Arthropoda</taxon>
        <taxon>Hexapoda</taxon>
        <taxon>Insecta</taxon>
        <taxon>Pterygota</taxon>
        <taxon>Neoptera</taxon>
        <taxon>Paraneoptera</taxon>
        <taxon>Hemiptera</taxon>
        <taxon>Sternorrhyncha</taxon>
        <taxon>Aleyrodoidea</taxon>
        <taxon>Aleyrodidae</taxon>
        <taxon>Aleyrodinae</taxon>
        <taxon>Bemisia</taxon>
    </lineage>
</organism>